<accession>A0A2S9JNH6</accession>
<reference evidence="3 4" key="1">
    <citation type="submission" date="2018-02" db="EMBL/GenBank/DDBJ databases">
        <title>The draft genome of Sphingobacterium gobiense H7.</title>
        <authorList>
            <person name="Li L."/>
            <person name="Liu L."/>
            <person name="Zhang X."/>
            <person name="Wang T."/>
            <person name="Liang L."/>
        </authorList>
    </citation>
    <scope>NUCLEOTIDE SEQUENCE [LARGE SCALE GENOMIC DNA]</scope>
    <source>
        <strain evidence="3 4">ACCC 05757</strain>
    </source>
</reference>
<evidence type="ECO:0000256" key="1">
    <source>
        <dbReference type="SAM" id="MobiDB-lite"/>
    </source>
</evidence>
<sequence>MIKNIMKNNSTFWGIMAAAAIMFSAGAGYAGSKNVQTATHYNATPLDAPDQTPNWQPITPGSPGQNDCSLDTERPCKAVQNSDGSFSVMEFGTLQ</sequence>
<dbReference type="AlphaFoldDB" id="A0A2S9JNH6"/>
<feature type="region of interest" description="Disordered" evidence="1">
    <location>
        <begin position="43"/>
        <end position="70"/>
    </location>
</feature>
<dbReference type="Proteomes" id="UP000238642">
    <property type="component" value="Unassembled WGS sequence"/>
</dbReference>
<protein>
    <submittedName>
        <fullName evidence="3">Uncharacterized protein</fullName>
    </submittedName>
</protein>
<keyword evidence="2" id="KW-0732">Signal</keyword>
<evidence type="ECO:0000313" key="3">
    <source>
        <dbReference type="EMBL" id="PRD54703.1"/>
    </source>
</evidence>
<comment type="caution">
    <text evidence="3">The sequence shown here is derived from an EMBL/GenBank/DDBJ whole genome shotgun (WGS) entry which is preliminary data.</text>
</comment>
<name>A0A2S9JNH6_9SPHI</name>
<feature type="signal peptide" evidence="2">
    <location>
        <begin position="1"/>
        <end position="30"/>
    </location>
</feature>
<evidence type="ECO:0000256" key="2">
    <source>
        <dbReference type="SAM" id="SignalP"/>
    </source>
</evidence>
<proteinExistence type="predicted"/>
<feature type="chain" id="PRO_5015443936" evidence="2">
    <location>
        <begin position="31"/>
        <end position="95"/>
    </location>
</feature>
<organism evidence="3 4">
    <name type="scientific">Sphingobacterium gobiense</name>
    <dbReference type="NCBI Taxonomy" id="1382456"/>
    <lineage>
        <taxon>Bacteria</taxon>
        <taxon>Pseudomonadati</taxon>
        <taxon>Bacteroidota</taxon>
        <taxon>Sphingobacteriia</taxon>
        <taxon>Sphingobacteriales</taxon>
        <taxon>Sphingobacteriaceae</taxon>
        <taxon>Sphingobacterium</taxon>
    </lineage>
</organism>
<feature type="compositionally biased region" description="Polar residues" evidence="1">
    <location>
        <begin position="51"/>
        <end position="69"/>
    </location>
</feature>
<gene>
    <name evidence="3" type="ORF">C5749_14820</name>
</gene>
<keyword evidence="4" id="KW-1185">Reference proteome</keyword>
<evidence type="ECO:0000313" key="4">
    <source>
        <dbReference type="Proteomes" id="UP000238642"/>
    </source>
</evidence>
<dbReference type="EMBL" id="PVBS01000002">
    <property type="protein sequence ID" value="PRD54703.1"/>
    <property type="molecule type" value="Genomic_DNA"/>
</dbReference>